<dbReference type="RefSeq" id="WP_079207346.1">
    <property type="nucleotide sequence ID" value="NZ_CP011859.1"/>
</dbReference>
<dbReference type="InterPro" id="IPR021428">
    <property type="entry name" value="DUF3078"/>
</dbReference>
<proteinExistence type="predicted"/>
<evidence type="ECO:0000313" key="2">
    <source>
        <dbReference type="Proteomes" id="UP000189883"/>
    </source>
</evidence>
<dbReference type="AlphaFoldDB" id="A0A1S7DSN3"/>
<dbReference type="EMBL" id="CP011859">
    <property type="protein sequence ID" value="AQY22105.1"/>
    <property type="molecule type" value="Genomic_DNA"/>
</dbReference>
<evidence type="ECO:0000313" key="1">
    <source>
        <dbReference type="EMBL" id="AQY22105.1"/>
    </source>
</evidence>
<sequence length="369" mass="42860">MLRYLILFVLSICPTFILGQIYHNRKLIDSISGTYWQSQVIDIDSFSKEHLVALKSYKIDTLISPSPPKNIKEDIPVTPYKFLRMDTPQKWYFWGQNTLVFNQSSFSNWNSGGNNSIGVIGSIDYNLSYKNRNHYWENIIRMGYGMVSTQNQAARKTDDYLNIMSNYGYEIGKNYYLSMGIQLLSQFMPGYNYNTTPRPVYENRISKFMAPGYINAGIGISHNPNENFQVVFRPANTKLTFVLDEKLQKAGRYGLERDGQSLRTELGAMLTALYRLKIYKDINLVNQAGFFTNYLYHPERVDITYTGTLNIKFNEFITTVVMVNLLYDHDQIQKLQMKQTLGIGLTYNFGAEEKKKVPQKKILKPYEFR</sequence>
<organism evidence="1 2">
    <name type="scientific">Riemerella anatipestifer</name>
    <name type="common">Moraxella anatipestifer</name>
    <dbReference type="NCBI Taxonomy" id="34085"/>
    <lineage>
        <taxon>Bacteria</taxon>
        <taxon>Pseudomonadati</taxon>
        <taxon>Bacteroidota</taxon>
        <taxon>Flavobacteriia</taxon>
        <taxon>Flavobacteriales</taxon>
        <taxon>Weeksellaceae</taxon>
        <taxon>Riemerella</taxon>
    </lineage>
</organism>
<protein>
    <submittedName>
        <fullName evidence="1">Uncharacterized protein</fullName>
    </submittedName>
</protein>
<gene>
    <name evidence="1" type="ORF">AB406_1156</name>
</gene>
<dbReference type="Pfam" id="PF11276">
    <property type="entry name" value="DUF3078"/>
    <property type="match status" value="1"/>
</dbReference>
<accession>A0A1S7DSN3</accession>
<reference evidence="1 2" key="1">
    <citation type="submission" date="2015-06" db="EMBL/GenBank/DDBJ databases">
        <title>R. anatipestifer strain HXb2 is the most virulent strain so far, and the genome sequence would help us uncover the pathogenesis.</title>
        <authorList>
            <person name="Hu Q."/>
            <person name="Qi J."/>
            <person name="Bo H."/>
            <person name="Liu G."/>
            <person name="Tao M."/>
            <person name="Ding Y."/>
            <person name="Xue Y."/>
        </authorList>
    </citation>
    <scope>NUCLEOTIDE SEQUENCE [LARGE SCALE GENOMIC DNA]</scope>
    <source>
        <strain evidence="1 2">HXb2</strain>
    </source>
</reference>
<dbReference type="Proteomes" id="UP000189883">
    <property type="component" value="Chromosome"/>
</dbReference>
<name>A0A1S7DSN3_RIEAN</name>